<accession>A0A1X1PBG0</accession>
<dbReference type="EMBL" id="NBYX01000015">
    <property type="protein sequence ID" value="ORT82880.1"/>
    <property type="molecule type" value="Genomic_DNA"/>
</dbReference>
<evidence type="ECO:0000313" key="6">
    <source>
        <dbReference type="EMBL" id="ORT82880.1"/>
    </source>
</evidence>
<evidence type="ECO:0000259" key="4">
    <source>
        <dbReference type="Pfam" id="PF07992"/>
    </source>
</evidence>
<keyword evidence="7" id="KW-1185">Reference proteome</keyword>
<organism evidence="6 7">
    <name type="scientific">Burkholderia puraquae</name>
    <dbReference type="NCBI Taxonomy" id="1904757"/>
    <lineage>
        <taxon>Bacteria</taxon>
        <taxon>Pseudomonadati</taxon>
        <taxon>Pseudomonadota</taxon>
        <taxon>Betaproteobacteria</taxon>
        <taxon>Burkholderiales</taxon>
        <taxon>Burkholderiaceae</taxon>
        <taxon>Burkholderia</taxon>
        <taxon>Burkholderia cepacia complex</taxon>
    </lineage>
</organism>
<dbReference type="Proteomes" id="UP000193146">
    <property type="component" value="Unassembled WGS sequence"/>
</dbReference>
<evidence type="ECO:0000313" key="5">
    <source>
        <dbReference type="EMBL" id="CAB3764011.1"/>
    </source>
</evidence>
<dbReference type="InterPro" id="IPR036188">
    <property type="entry name" value="FAD/NAD-bd_sf"/>
</dbReference>
<evidence type="ECO:0000256" key="3">
    <source>
        <dbReference type="ARBA" id="ARBA00023033"/>
    </source>
</evidence>
<dbReference type="PANTHER" id="PTHR43872">
    <property type="entry name" value="MONOOXYGENASE, PUTATIVE (AFU_ORTHOLOGUE AFUA_8G02570)-RELATED"/>
    <property type="match status" value="1"/>
</dbReference>
<keyword evidence="5" id="KW-0560">Oxidoreductase</keyword>
<sequence length="496" mass="56401">MTKKQTDSCSPEHVEVLIIGAGISGIDAACHLRMQLPGRSFAILEAMDGFGGTWWTHRYPGARSDSDLYTYAFGFRPWQGRSIATAEEIHGYLGEVIKEYDLGSRIRYGHRVLTVSWSSEQQRWTVEVSRNDTGEHFSMTTDFLWLGAGYYDHRRGFTPKWNGFDRYKGTVVHPQHWPEDLDYAGKRVVVIGSGATAATLIPALAGTAAHVTMLQRSPTFFTAVPWTHQLDATLRELNLPEEWRAEILRRAHLKQTFDLINLSAANPDAVRDWLINEIRQQLPEGFDVDKHFNPSYRPWQQRVAAVPEGDLFAAIRDGKASVVTDTIESFDESGMTLASGERLQADIVVTATGFDMSAFGQIAFHIDGDPVDMTKRVSYRGMMIEGIPNMAFIYGYYRSSWTLRADLVCEFTCRVLAHMDKVGAKTVVPCLRAEDADMQRLPWTDPNNFNAGYVMRSQHHMHLRGDRMPWQHHFEYEEERKTIPELSPDSEVLVYR</sequence>
<evidence type="ECO:0000256" key="1">
    <source>
        <dbReference type="ARBA" id="ARBA00001974"/>
    </source>
</evidence>
<dbReference type="OrthoDB" id="9766402at2"/>
<reference evidence="5 8" key="2">
    <citation type="submission" date="2020-04" db="EMBL/GenBank/DDBJ databases">
        <authorList>
            <person name="De Canck E."/>
        </authorList>
    </citation>
    <scope>NUCLEOTIDE SEQUENCE [LARGE SCALE GENOMIC DNA]</scope>
    <source>
        <strain evidence="5 8">LMG 29660</strain>
    </source>
</reference>
<dbReference type="InterPro" id="IPR051820">
    <property type="entry name" value="FAD-binding_MO"/>
</dbReference>
<protein>
    <submittedName>
        <fullName evidence="6">FAD-containing monooxygenase EthA</fullName>
        <ecNumber evidence="5">1.14.13.-</ecNumber>
    </submittedName>
</protein>
<keyword evidence="3 6" id="KW-0503">Monooxygenase</keyword>
<evidence type="ECO:0000313" key="8">
    <source>
        <dbReference type="Proteomes" id="UP000494135"/>
    </source>
</evidence>
<dbReference type="Pfam" id="PF07992">
    <property type="entry name" value="Pyr_redox_2"/>
    <property type="match status" value="1"/>
</dbReference>
<dbReference type="EMBL" id="CADIKG010000014">
    <property type="protein sequence ID" value="CAB3764011.1"/>
    <property type="molecule type" value="Genomic_DNA"/>
</dbReference>
<dbReference type="Proteomes" id="UP000494135">
    <property type="component" value="Unassembled WGS sequence"/>
</dbReference>
<dbReference type="EC" id="1.14.13.-" evidence="5"/>
<dbReference type="RefSeq" id="WP_085041661.1">
    <property type="nucleotide sequence ID" value="NZ_CADIKG010000014.1"/>
</dbReference>
<comment type="cofactor">
    <cofactor evidence="1">
        <name>FAD</name>
        <dbReference type="ChEBI" id="CHEBI:57692"/>
    </cofactor>
</comment>
<dbReference type="AlphaFoldDB" id="A0A1X1PBG0"/>
<gene>
    <name evidence="5" type="primary">ethA_2</name>
    <name evidence="6" type="ORF">B7G54_25910</name>
    <name evidence="5" type="ORF">LMG29660_04894</name>
</gene>
<proteinExistence type="inferred from homology"/>
<evidence type="ECO:0000313" key="7">
    <source>
        <dbReference type="Proteomes" id="UP000193146"/>
    </source>
</evidence>
<dbReference type="GO" id="GO:0004497">
    <property type="term" value="F:monooxygenase activity"/>
    <property type="evidence" value="ECO:0007669"/>
    <property type="project" value="UniProtKB-KW"/>
</dbReference>
<name>A0A1X1PBG0_9BURK</name>
<feature type="domain" description="FAD/NAD(P)-binding" evidence="4">
    <location>
        <begin position="15"/>
        <end position="235"/>
    </location>
</feature>
<dbReference type="PANTHER" id="PTHR43872:SF1">
    <property type="entry name" value="MONOOXYGENASE, PUTATIVE (AFU_ORTHOLOGUE AFUA_8G02570)-RELATED"/>
    <property type="match status" value="1"/>
</dbReference>
<reference evidence="6 7" key="1">
    <citation type="submission" date="2017-04" db="EMBL/GenBank/DDBJ databases">
        <title>Burkholderia puraquae sp. nov., a novel Burkholderia cepacia complex species from hospital setting samples.</title>
        <authorList>
            <person name="Martina P."/>
            <person name="Leguizamon M."/>
            <person name="Prieto C."/>
            <person name="Sousa S."/>
            <person name="Montanaro P."/>
            <person name="Draghi W."/>
            <person name="Staembler M."/>
            <person name="Bettiol M."/>
            <person name="Figoli C."/>
            <person name="Palau J."/>
            <person name="Alvarez F."/>
            <person name="Benetti S."/>
            <person name="Anchat E."/>
            <person name="Vescina C."/>
            <person name="Ferreras J."/>
            <person name="Lasch P."/>
            <person name="Lagares A."/>
            <person name="Zorreguieta A."/>
            <person name="Yantorno O."/>
            <person name="Bosch A."/>
        </authorList>
    </citation>
    <scope>NUCLEOTIDE SEQUENCE [LARGE SCALE GENOMIC DNA]</scope>
    <source>
        <strain evidence="6 7">CAMPA 1040</strain>
    </source>
</reference>
<dbReference type="InterPro" id="IPR023753">
    <property type="entry name" value="FAD/NAD-binding_dom"/>
</dbReference>
<dbReference type="Gene3D" id="3.50.50.60">
    <property type="entry name" value="FAD/NAD(P)-binding domain"/>
    <property type="match status" value="2"/>
</dbReference>
<evidence type="ECO:0000256" key="2">
    <source>
        <dbReference type="ARBA" id="ARBA00010139"/>
    </source>
</evidence>
<dbReference type="SUPFAM" id="SSF51905">
    <property type="entry name" value="FAD/NAD(P)-binding domain"/>
    <property type="match status" value="1"/>
</dbReference>
<comment type="similarity">
    <text evidence="2">Belongs to the FAD-binding monooxygenase family.</text>
</comment>